<feature type="region of interest" description="Disordered" evidence="1">
    <location>
        <begin position="678"/>
        <end position="704"/>
    </location>
</feature>
<name>A0A6A3CE24_HIBSY</name>
<feature type="compositionally biased region" description="Polar residues" evidence="1">
    <location>
        <begin position="685"/>
        <end position="704"/>
    </location>
</feature>
<evidence type="ECO:0000313" key="4">
    <source>
        <dbReference type="Proteomes" id="UP000436088"/>
    </source>
</evidence>
<evidence type="ECO:0000313" key="3">
    <source>
        <dbReference type="EMBL" id="KAE8725951.1"/>
    </source>
</evidence>
<dbReference type="PANTHER" id="PTHR35746">
    <property type="entry name" value="PENTATRICOPEPTIDE REPEAT (PPR) SUPERFAMILY PROTEIN"/>
    <property type="match status" value="1"/>
</dbReference>
<gene>
    <name evidence="3" type="ORF">F3Y22_tig00008013pilonHSYRG00295</name>
</gene>
<sequence>MVARTPTSSSTNVASRSKHYSSPLMKVLRSSPPRPKPWCPSIKAPLVRRIESVEGSSGNQSFPLNFVNFLQPGSYVRLIVVTAEVFSYFRSKLNQFTLSSSLPPHQSLRKKSHGVHFCSKCGWPFPNPHPSARHRRAHRKICGTIEGFKPADEMTNTNASDDEPVSDEDHKIVDLLVSEDEVSSVDKVEFQDSGFDVRRQDSLDNVGKPDKDLATNISSKQLEGTDILQPPRNSTDKSRNEDASPKIMPIVSTGTLEHQDDVLSYGKDSEDGNAFAIDVVPIKTETLTGVSEESREVGNGPSAAEFSVEQRTDSNGNEEGERLDVTSDIVQLKEEFSDRLDSKTSMNETVKQEETNGNMEDITSAIGLADKFVESSVEVRDCVSQGKPDSSLANQLDEEVEIDASYMLVAKDNYELDRNNEAIVKEVLFEEKAGVLQSQKWSDALSPLDADTTESEKDHKTCRQEQQPVYVADDFDMTGFSGSKINDVPDMQSMVPDADIEAGKLKNVVCKDDSCVSEGAGGDNLTKNTLCHANPPPNLHEVENYDDIGNKKTEKHDTNVVESGDGLEDSIKANSNSESISAYNRSTDVIEEANEIEGPHLDRVSNREDEIKEPELGRDNKVQGEGAGKDLMSSAVNNRENEFKRTSIDQSKLELMHSTQFFEHFGQSSVAVVDGHARESGPAASRTSTVTLQGESDNGSVKPQLDTTIGDVSVGSSSHTDSLEAHWGSISVISTQSDAFSEAEKAKKSRTTSEQCFDKSYEFDLPSFITLVESGGHDQKSIMSEIRSVQTTRSPRAMPLQASCFPSDTRVANDSNQSLAPVVIRSHNTEATVDKLSSVPVPETPRAAPTDMEVGKEWSSLSRFPAAIKRQKRKVK</sequence>
<accession>A0A6A3CE24</accession>
<evidence type="ECO:0000259" key="2">
    <source>
        <dbReference type="PROSITE" id="PS00028"/>
    </source>
</evidence>
<dbReference type="InterPro" id="IPR013087">
    <property type="entry name" value="Znf_C2H2_type"/>
</dbReference>
<dbReference type="PROSITE" id="PS00028">
    <property type="entry name" value="ZINC_FINGER_C2H2_1"/>
    <property type="match status" value="1"/>
</dbReference>
<comment type="caution">
    <text evidence="3">The sequence shown here is derived from an EMBL/GenBank/DDBJ whole genome shotgun (WGS) entry which is preliminary data.</text>
</comment>
<evidence type="ECO:0000256" key="1">
    <source>
        <dbReference type="SAM" id="MobiDB-lite"/>
    </source>
</evidence>
<keyword evidence="4" id="KW-1185">Reference proteome</keyword>
<feature type="compositionally biased region" description="Basic and acidic residues" evidence="1">
    <location>
        <begin position="607"/>
        <end position="622"/>
    </location>
</feature>
<organism evidence="3 4">
    <name type="scientific">Hibiscus syriacus</name>
    <name type="common">Rose of Sharon</name>
    <dbReference type="NCBI Taxonomy" id="106335"/>
    <lineage>
        <taxon>Eukaryota</taxon>
        <taxon>Viridiplantae</taxon>
        <taxon>Streptophyta</taxon>
        <taxon>Embryophyta</taxon>
        <taxon>Tracheophyta</taxon>
        <taxon>Spermatophyta</taxon>
        <taxon>Magnoliopsida</taxon>
        <taxon>eudicotyledons</taxon>
        <taxon>Gunneridae</taxon>
        <taxon>Pentapetalae</taxon>
        <taxon>rosids</taxon>
        <taxon>malvids</taxon>
        <taxon>Malvales</taxon>
        <taxon>Malvaceae</taxon>
        <taxon>Malvoideae</taxon>
        <taxon>Hibiscus</taxon>
    </lineage>
</organism>
<proteinExistence type="predicted"/>
<dbReference type="PANTHER" id="PTHR35746:SF1">
    <property type="entry name" value="PENTATRICOPEPTIDE REPEAT (PPR) SUPERFAMILY PROTEIN"/>
    <property type="match status" value="1"/>
</dbReference>
<feature type="region of interest" description="Disordered" evidence="1">
    <location>
        <begin position="219"/>
        <end position="247"/>
    </location>
</feature>
<feature type="region of interest" description="Disordered" evidence="1">
    <location>
        <begin position="836"/>
        <end position="856"/>
    </location>
</feature>
<feature type="compositionally biased region" description="Polar residues" evidence="1">
    <location>
        <begin position="1"/>
        <end position="15"/>
    </location>
</feature>
<feature type="compositionally biased region" description="Basic and acidic residues" evidence="1">
    <location>
        <begin position="234"/>
        <end position="244"/>
    </location>
</feature>
<feature type="region of interest" description="Disordered" evidence="1">
    <location>
        <begin position="607"/>
        <end position="628"/>
    </location>
</feature>
<reference evidence="3" key="1">
    <citation type="submission" date="2019-09" db="EMBL/GenBank/DDBJ databases">
        <title>Draft genome information of white flower Hibiscus syriacus.</title>
        <authorList>
            <person name="Kim Y.-M."/>
        </authorList>
    </citation>
    <scope>NUCLEOTIDE SEQUENCE [LARGE SCALE GENOMIC DNA]</scope>
    <source>
        <strain evidence="3">YM2019G1</strain>
    </source>
</reference>
<dbReference type="AlphaFoldDB" id="A0A6A3CE24"/>
<protein>
    <recommendedName>
        <fullName evidence="2">C2H2-type domain-containing protein</fullName>
    </recommendedName>
</protein>
<feature type="domain" description="C2H2-type" evidence="2">
    <location>
        <begin position="118"/>
        <end position="138"/>
    </location>
</feature>
<feature type="region of interest" description="Disordered" evidence="1">
    <location>
        <begin position="1"/>
        <end position="21"/>
    </location>
</feature>
<feature type="region of interest" description="Disordered" evidence="1">
    <location>
        <begin position="290"/>
        <end position="321"/>
    </location>
</feature>
<dbReference type="EMBL" id="VEPZ02000399">
    <property type="protein sequence ID" value="KAE8725951.1"/>
    <property type="molecule type" value="Genomic_DNA"/>
</dbReference>
<dbReference type="Proteomes" id="UP000436088">
    <property type="component" value="Unassembled WGS sequence"/>
</dbReference>